<accession>A0A0C7QZ85</accession>
<dbReference type="EC" id="3.1.4.-" evidence="7"/>
<evidence type="ECO:0000256" key="1">
    <source>
        <dbReference type="ARBA" id="ARBA00001946"/>
    </source>
</evidence>
<dbReference type="CDD" id="cd04453">
    <property type="entry name" value="S1_RNase_E"/>
    <property type="match status" value="1"/>
</dbReference>
<evidence type="ECO:0000313" key="8">
    <source>
        <dbReference type="Proteomes" id="UP000049127"/>
    </source>
</evidence>
<evidence type="ECO:0000256" key="5">
    <source>
        <dbReference type="ARBA" id="ARBA00022884"/>
    </source>
</evidence>
<evidence type="ECO:0000256" key="4">
    <source>
        <dbReference type="ARBA" id="ARBA00022842"/>
    </source>
</evidence>
<keyword evidence="4" id="KW-0460">Magnesium</keyword>
<dbReference type="AlphaFoldDB" id="A0A0C7QZ85"/>
<dbReference type="PANTHER" id="PTHR30001:SF0">
    <property type="entry name" value="RIBONUCLEASE G"/>
    <property type="match status" value="1"/>
</dbReference>
<gene>
    <name evidence="7" type="primary">rng</name>
    <name evidence="7" type="ORF">R28058_00691</name>
</gene>
<feature type="domain" description="RNA-binding protein AU-1/Ribonuclease E/G" evidence="6">
    <location>
        <begin position="102"/>
        <end position="368"/>
    </location>
</feature>
<comment type="cofactor">
    <cofactor evidence="1">
        <name>Mg(2+)</name>
        <dbReference type="ChEBI" id="CHEBI:18420"/>
    </cofactor>
</comment>
<dbReference type="RefSeq" id="WP_055335184.1">
    <property type="nucleotide sequence ID" value="NZ_CDNF01000003.1"/>
</dbReference>
<dbReference type="Pfam" id="PF10150">
    <property type="entry name" value="RNase_E_G"/>
    <property type="match status" value="1"/>
</dbReference>
<dbReference type="NCBIfam" id="TIGR00757">
    <property type="entry name" value="RNaseEG"/>
    <property type="match status" value="1"/>
</dbReference>
<dbReference type="GO" id="GO:0005737">
    <property type="term" value="C:cytoplasm"/>
    <property type="evidence" value="ECO:0007669"/>
    <property type="project" value="TreeGrafter"/>
</dbReference>
<dbReference type="PANTHER" id="PTHR30001">
    <property type="entry name" value="RIBONUCLEASE"/>
    <property type="match status" value="1"/>
</dbReference>
<dbReference type="GO" id="GO:0006364">
    <property type="term" value="P:rRNA processing"/>
    <property type="evidence" value="ECO:0007669"/>
    <property type="project" value="TreeGrafter"/>
</dbReference>
<dbReference type="GO" id="GO:0046872">
    <property type="term" value="F:metal ion binding"/>
    <property type="evidence" value="ECO:0007669"/>
    <property type="project" value="UniProtKB-KW"/>
</dbReference>
<evidence type="ECO:0000256" key="2">
    <source>
        <dbReference type="ARBA" id="ARBA00022723"/>
    </source>
</evidence>
<name>A0A0C7QZ85_PARSO</name>
<proteinExistence type="predicted"/>
<keyword evidence="3 7" id="KW-0378">Hydrolase</keyword>
<dbReference type="Gene3D" id="2.40.50.140">
    <property type="entry name" value="Nucleic acid-binding proteins"/>
    <property type="match status" value="1"/>
</dbReference>
<keyword evidence="2" id="KW-0479">Metal-binding</keyword>
<dbReference type="GO" id="GO:0003723">
    <property type="term" value="F:RNA binding"/>
    <property type="evidence" value="ECO:0007669"/>
    <property type="project" value="UniProtKB-KW"/>
</dbReference>
<dbReference type="InterPro" id="IPR012340">
    <property type="entry name" value="NA-bd_OB-fold"/>
</dbReference>
<organism evidence="7 8">
    <name type="scientific">Paraclostridium sordellii</name>
    <name type="common">Clostridium sordellii</name>
    <dbReference type="NCBI Taxonomy" id="1505"/>
    <lineage>
        <taxon>Bacteria</taxon>
        <taxon>Bacillati</taxon>
        <taxon>Bacillota</taxon>
        <taxon>Clostridia</taxon>
        <taxon>Peptostreptococcales</taxon>
        <taxon>Peptostreptococcaceae</taxon>
        <taxon>Paraclostridium</taxon>
    </lineage>
</organism>
<evidence type="ECO:0000313" key="7">
    <source>
        <dbReference type="EMBL" id="CEQ02283.1"/>
    </source>
</evidence>
<dbReference type="SUPFAM" id="SSF50249">
    <property type="entry name" value="Nucleic acid-binding proteins"/>
    <property type="match status" value="1"/>
</dbReference>
<evidence type="ECO:0000256" key="3">
    <source>
        <dbReference type="ARBA" id="ARBA00022801"/>
    </source>
</evidence>
<dbReference type="EC" id="3.1.26.-" evidence="7"/>
<protein>
    <submittedName>
        <fullName evidence="7">Ribonuclease G (RNase G) (Cytoplasmic axial filament protein)</fullName>
        <ecNumber evidence="7">3.1.26.-</ecNumber>
        <ecNumber evidence="7">3.1.4.-</ecNumber>
    </submittedName>
</protein>
<keyword evidence="5" id="KW-0694">RNA-binding</keyword>
<sequence>MKNIVIESLVTSQKVAVLEDGILSELFIEDSYNIKTVSNIYRGVVRKALKGIEAYFVDIGTEKLAYLSMKNNESIKCGQDVLVQINKESIGTKGAKLNTEISFAGRYLVYIPSNDRLTISNKIKSEKERFRIKKIVQNIDKDFTGIIRTEAIGCSKEELEKDIEDLKFEHNRVLKEFKLGIGPKLLYKDLDFASKYVKDNVNDSVEKIIVNNEEKYEELKSVLTYVNKDYKNKLVLENNKDVFDLYSVQSQIDKCLGRKVWLKSGGYLIIDKTEALSVIDVNTGKFTGNSNLEETVYKTNIEAAKEISRLLRIRDMAGIIIVDFIDMQKSEYKKDLIDILSKETLKDKRKTNVMGITKLGLVEIARRREKDSIDSYYLKNYDICQSGERIKSINRLIDEVEKEVMRVKEHTSYDQVAIELNERVFEEINKNHKRKIDDISRKYNISISLIKKRDIDYEKMNIIFNS</sequence>
<evidence type="ECO:0000259" key="6">
    <source>
        <dbReference type="Pfam" id="PF10150"/>
    </source>
</evidence>
<dbReference type="InterPro" id="IPR004659">
    <property type="entry name" value="RNase_E/G"/>
</dbReference>
<dbReference type="Proteomes" id="UP000049127">
    <property type="component" value="Unassembled WGS sequence"/>
</dbReference>
<dbReference type="GO" id="GO:0004540">
    <property type="term" value="F:RNA nuclease activity"/>
    <property type="evidence" value="ECO:0007669"/>
    <property type="project" value="InterPro"/>
</dbReference>
<dbReference type="EMBL" id="CEKZ01000003">
    <property type="protein sequence ID" value="CEQ02283.1"/>
    <property type="molecule type" value="Genomic_DNA"/>
</dbReference>
<dbReference type="OrthoDB" id="9804278at2"/>
<reference evidence="8" key="1">
    <citation type="submission" date="2015-01" db="EMBL/GenBank/DDBJ databases">
        <authorList>
            <person name="Aslett M.A."/>
            <person name="De Silva N."/>
        </authorList>
    </citation>
    <scope>NUCLEOTIDE SEQUENCE [LARGE SCALE GENOMIC DNA]</scope>
    <source>
        <strain evidence="8">R28058</strain>
    </source>
</reference>
<dbReference type="GO" id="GO:0016787">
    <property type="term" value="F:hydrolase activity"/>
    <property type="evidence" value="ECO:0007669"/>
    <property type="project" value="UniProtKB-KW"/>
</dbReference>
<dbReference type="InterPro" id="IPR019307">
    <property type="entry name" value="RNA-bd_AU-1/RNase_E/G"/>
</dbReference>